<accession>A0ABV7D4Y5</accession>
<evidence type="ECO:0000256" key="2">
    <source>
        <dbReference type="ARBA" id="ARBA00023015"/>
    </source>
</evidence>
<dbReference type="InterPro" id="IPR058163">
    <property type="entry name" value="LysR-type_TF_proteobact-type"/>
</dbReference>
<name>A0ABV7D4Y5_9PROT</name>
<sequence length="302" mass="34701">MKREQLPQPEDLRVFLTVLRKQSFVAAAAELGQSPAYVSKRIKILEDTLKAKLLHRSTRQVTLTEDGEKIQHWASQVLGDLSDMAGELSQTRTSPKGLLRVCSTFGFGRIHIAPALSLLSRQYPQMEFHLELFDRPVDIIRDEFDLEIRVGDDLPDQYISTKLLDNRRILCAAPRYLQRKGIPESLDDLRNHDCLVIKERSNPFGIWHMQCDGKPQTIRVDGPMSSNFGEIVAQWALDGHGIMLRSTWEVQKHLKEGELVQVLPNCFQMASIWGVYPMRRSHSAKLKVCLDFLEQHFREIMI</sequence>
<dbReference type="SUPFAM" id="SSF53850">
    <property type="entry name" value="Periplasmic binding protein-like II"/>
    <property type="match status" value="1"/>
</dbReference>
<evidence type="ECO:0000256" key="3">
    <source>
        <dbReference type="ARBA" id="ARBA00023125"/>
    </source>
</evidence>
<keyword evidence="3" id="KW-0238">DNA-binding</keyword>
<dbReference type="PANTHER" id="PTHR30537:SF5">
    <property type="entry name" value="HTH-TYPE TRANSCRIPTIONAL ACTIVATOR TTDR-RELATED"/>
    <property type="match status" value="1"/>
</dbReference>
<dbReference type="Pfam" id="PF03466">
    <property type="entry name" value="LysR_substrate"/>
    <property type="match status" value="1"/>
</dbReference>
<comment type="similarity">
    <text evidence="1">Belongs to the LysR transcriptional regulatory family.</text>
</comment>
<evidence type="ECO:0000256" key="1">
    <source>
        <dbReference type="ARBA" id="ARBA00009437"/>
    </source>
</evidence>
<dbReference type="CDD" id="cd08479">
    <property type="entry name" value="PBP2_CrgA_like_9"/>
    <property type="match status" value="1"/>
</dbReference>
<dbReference type="Gene3D" id="3.40.190.290">
    <property type="match status" value="1"/>
</dbReference>
<evidence type="ECO:0000313" key="7">
    <source>
        <dbReference type="Proteomes" id="UP001595444"/>
    </source>
</evidence>
<dbReference type="InterPro" id="IPR005119">
    <property type="entry name" value="LysR_subst-bd"/>
</dbReference>
<dbReference type="SUPFAM" id="SSF46785">
    <property type="entry name" value="Winged helix' DNA-binding domain"/>
    <property type="match status" value="1"/>
</dbReference>
<evidence type="ECO:0000259" key="5">
    <source>
        <dbReference type="PROSITE" id="PS50931"/>
    </source>
</evidence>
<dbReference type="Pfam" id="PF00126">
    <property type="entry name" value="HTH_1"/>
    <property type="match status" value="1"/>
</dbReference>
<dbReference type="InterPro" id="IPR000847">
    <property type="entry name" value="LysR_HTH_N"/>
</dbReference>
<dbReference type="Gene3D" id="1.10.10.10">
    <property type="entry name" value="Winged helix-like DNA-binding domain superfamily/Winged helix DNA-binding domain"/>
    <property type="match status" value="1"/>
</dbReference>
<proteinExistence type="inferred from homology"/>
<keyword evidence="4" id="KW-0804">Transcription</keyword>
<evidence type="ECO:0000256" key="4">
    <source>
        <dbReference type="ARBA" id="ARBA00023163"/>
    </source>
</evidence>
<organism evidence="6 7">
    <name type="scientific">Kordiimonas pumila</name>
    <dbReference type="NCBI Taxonomy" id="2161677"/>
    <lineage>
        <taxon>Bacteria</taxon>
        <taxon>Pseudomonadati</taxon>
        <taxon>Pseudomonadota</taxon>
        <taxon>Alphaproteobacteria</taxon>
        <taxon>Kordiimonadales</taxon>
        <taxon>Kordiimonadaceae</taxon>
        <taxon>Kordiimonas</taxon>
    </lineage>
</organism>
<dbReference type="PROSITE" id="PS50931">
    <property type="entry name" value="HTH_LYSR"/>
    <property type="match status" value="1"/>
</dbReference>
<comment type="caution">
    <text evidence="6">The sequence shown here is derived from an EMBL/GenBank/DDBJ whole genome shotgun (WGS) entry which is preliminary data.</text>
</comment>
<dbReference type="PANTHER" id="PTHR30537">
    <property type="entry name" value="HTH-TYPE TRANSCRIPTIONAL REGULATOR"/>
    <property type="match status" value="1"/>
</dbReference>
<dbReference type="Proteomes" id="UP001595444">
    <property type="component" value="Unassembled WGS sequence"/>
</dbReference>
<dbReference type="RefSeq" id="WP_194214242.1">
    <property type="nucleotide sequence ID" value="NZ_CP061205.1"/>
</dbReference>
<protein>
    <submittedName>
        <fullName evidence="6">LysR substrate-binding domain-containing protein</fullName>
    </submittedName>
</protein>
<dbReference type="InterPro" id="IPR036390">
    <property type="entry name" value="WH_DNA-bd_sf"/>
</dbReference>
<reference evidence="7" key="1">
    <citation type="journal article" date="2019" name="Int. J. Syst. Evol. Microbiol.">
        <title>The Global Catalogue of Microorganisms (GCM) 10K type strain sequencing project: providing services to taxonomists for standard genome sequencing and annotation.</title>
        <authorList>
            <consortium name="The Broad Institute Genomics Platform"/>
            <consortium name="The Broad Institute Genome Sequencing Center for Infectious Disease"/>
            <person name="Wu L."/>
            <person name="Ma J."/>
        </authorList>
    </citation>
    <scope>NUCLEOTIDE SEQUENCE [LARGE SCALE GENOMIC DNA]</scope>
    <source>
        <strain evidence="7">KCTC 62164</strain>
    </source>
</reference>
<keyword evidence="2" id="KW-0805">Transcription regulation</keyword>
<feature type="domain" description="HTH lysR-type" evidence="5">
    <location>
        <begin position="7"/>
        <end position="64"/>
    </location>
</feature>
<dbReference type="InterPro" id="IPR036388">
    <property type="entry name" value="WH-like_DNA-bd_sf"/>
</dbReference>
<evidence type="ECO:0000313" key="6">
    <source>
        <dbReference type="EMBL" id="MFC3051896.1"/>
    </source>
</evidence>
<dbReference type="EMBL" id="JBHRSL010000005">
    <property type="protein sequence ID" value="MFC3051896.1"/>
    <property type="molecule type" value="Genomic_DNA"/>
</dbReference>
<keyword evidence="7" id="KW-1185">Reference proteome</keyword>
<gene>
    <name evidence="6" type="ORF">ACFOKA_08265</name>
</gene>